<sequence>MGFDKHTTVHVRNLDPSLTEKIDTQKSRGYAFVEFPMALLADECIRKCNGATLKDKPISVSPYSEKKELIKPEKKKKEEHAPQIDRDDPFYVSSSDDEDDEEDKPNKDGIFPNRVLVVSKLSKKQSWEATMESLQTKFNKIGKVSNIRMPKQGSYHKGYAFIEFRKSKHAKRALEWAKKNTKLSVAWKLDRDQYVKKKQDAYIKKKEDEFDAEQERFQKHLKKYSEGDQDEEDIEEPEEYFGEEDAHVENKKEKDLDELLQEEEEDHNDDDIEKDTHATDEEEDSESAQQDPMELSHNDDDDNDDTDDHNNEDDDDESFSTTKEDQKKDMQTAADLKKTIFVQNLPFQAGVDEIKELFENHYGSVAYVAIVAKSDGLSSGKAFIKFKRFSDAKRCIREAEKNMSSVVHHDNDDDQKAAPNHHNNEKNNTTKVVGQLLLEGRTLLVARALPKQDAEEIKKKHEKKEDPRNLRLAKIGFIAANSAEAKEMPQEHLKKIQKNWAEKNEKLKNPIYHVSETRLAIQNMPKSWTEKDLKKIILERVNYDEVLGPNKKPKLIQVKIAKENDGKQSKGFGFVEFEKHEAALCALHRLNNNPKILNPRIKDTKMATASRLIVEFAIENTMKLSILRRHQQKSKVPKSSGDQPMTKFTSTEEKKKRDYTNDGDNKKKRKRNFDSRGHSKKTKQK</sequence>
<organism evidence="8 9">
    <name type="scientific">Naegleria fowleri</name>
    <name type="common">Brain eating amoeba</name>
    <dbReference type="NCBI Taxonomy" id="5763"/>
    <lineage>
        <taxon>Eukaryota</taxon>
        <taxon>Discoba</taxon>
        <taxon>Heterolobosea</taxon>
        <taxon>Tetramitia</taxon>
        <taxon>Eutetramitia</taxon>
        <taxon>Vahlkampfiidae</taxon>
        <taxon>Naegleria</taxon>
    </lineage>
</organism>
<dbReference type="InterPro" id="IPR012677">
    <property type="entry name" value="Nucleotide-bd_a/b_plait_sf"/>
</dbReference>
<dbReference type="Gene3D" id="3.30.70.330">
    <property type="match status" value="4"/>
</dbReference>
<dbReference type="PROSITE" id="PS50102">
    <property type="entry name" value="RRM"/>
    <property type="match status" value="3"/>
</dbReference>
<dbReference type="GO" id="GO:0003729">
    <property type="term" value="F:mRNA binding"/>
    <property type="evidence" value="ECO:0007669"/>
    <property type="project" value="TreeGrafter"/>
</dbReference>
<dbReference type="EMBL" id="VFQX01000004">
    <property type="protein sequence ID" value="KAF0984043.1"/>
    <property type="molecule type" value="Genomic_DNA"/>
</dbReference>
<evidence type="ECO:0000256" key="3">
    <source>
        <dbReference type="ARBA" id="ARBA00022884"/>
    </source>
</evidence>
<feature type="region of interest" description="Disordered" evidence="6">
    <location>
        <begin position="56"/>
        <end position="110"/>
    </location>
</feature>
<dbReference type="InterPro" id="IPR035979">
    <property type="entry name" value="RBD_domain_sf"/>
</dbReference>
<feature type="compositionally biased region" description="Acidic residues" evidence="6">
    <location>
        <begin position="258"/>
        <end position="273"/>
    </location>
</feature>
<dbReference type="CDD" id="cd12416">
    <property type="entry name" value="RRM4_RBM28_like"/>
    <property type="match status" value="1"/>
</dbReference>
<keyword evidence="4" id="KW-0539">Nucleus</keyword>
<feature type="region of interest" description="Disordered" evidence="6">
    <location>
        <begin position="629"/>
        <end position="685"/>
    </location>
</feature>
<dbReference type="GO" id="GO:0005634">
    <property type="term" value="C:nucleus"/>
    <property type="evidence" value="ECO:0007669"/>
    <property type="project" value="UniProtKB-SubCell"/>
</dbReference>
<protein>
    <recommendedName>
        <fullName evidence="7">RRM domain-containing protein</fullName>
    </recommendedName>
</protein>
<reference evidence="8 9" key="1">
    <citation type="journal article" date="2019" name="Sci. Rep.">
        <title>Nanopore sequencing improves the draft genome of the human pathogenic amoeba Naegleria fowleri.</title>
        <authorList>
            <person name="Liechti N."/>
            <person name="Schurch N."/>
            <person name="Bruggmann R."/>
            <person name="Wittwer M."/>
        </authorList>
    </citation>
    <scope>NUCLEOTIDE SEQUENCE [LARGE SCALE GENOMIC DNA]</scope>
    <source>
        <strain evidence="8 9">ATCC 30894</strain>
    </source>
</reference>
<comment type="caution">
    <text evidence="8">The sequence shown here is derived from an EMBL/GenBank/DDBJ whole genome shotgun (WGS) entry which is preliminary data.</text>
</comment>
<dbReference type="Pfam" id="PF00076">
    <property type="entry name" value="RRM_1"/>
    <property type="match status" value="4"/>
</dbReference>
<dbReference type="VEuPathDB" id="AmoebaDB:NfTy_004610"/>
<proteinExistence type="predicted"/>
<evidence type="ECO:0000259" key="7">
    <source>
        <dbReference type="PROSITE" id="PS50102"/>
    </source>
</evidence>
<dbReference type="VEuPathDB" id="AmoebaDB:NF0037390"/>
<dbReference type="OMA" id="FTHRHAL"/>
<evidence type="ECO:0000256" key="6">
    <source>
        <dbReference type="SAM" id="MobiDB-lite"/>
    </source>
</evidence>
<dbReference type="SUPFAM" id="SSF54928">
    <property type="entry name" value="RNA-binding domain, RBD"/>
    <property type="match status" value="3"/>
</dbReference>
<keyword evidence="3 5" id="KW-0694">RNA-binding</keyword>
<evidence type="ECO:0000256" key="4">
    <source>
        <dbReference type="ARBA" id="ARBA00023242"/>
    </source>
</evidence>
<feature type="region of interest" description="Disordered" evidence="6">
    <location>
        <begin position="402"/>
        <end position="428"/>
    </location>
</feature>
<evidence type="ECO:0000256" key="5">
    <source>
        <dbReference type="PROSITE-ProRule" id="PRU00176"/>
    </source>
</evidence>
<feature type="compositionally biased region" description="Basic and acidic residues" evidence="6">
    <location>
        <begin position="64"/>
        <end position="89"/>
    </location>
</feature>
<name>A0A6A5C0S3_NAEFO</name>
<evidence type="ECO:0000256" key="2">
    <source>
        <dbReference type="ARBA" id="ARBA00022737"/>
    </source>
</evidence>
<feature type="compositionally biased region" description="Basic and acidic residues" evidence="6">
    <location>
        <begin position="402"/>
        <end position="416"/>
    </location>
</feature>
<evidence type="ECO:0000256" key="1">
    <source>
        <dbReference type="ARBA" id="ARBA00004123"/>
    </source>
</evidence>
<feature type="domain" description="RRM" evidence="7">
    <location>
        <begin position="517"/>
        <end position="619"/>
    </location>
</feature>
<feature type="compositionally biased region" description="Acidic residues" evidence="6">
    <location>
        <begin position="299"/>
        <end position="318"/>
    </location>
</feature>
<gene>
    <name evidence="8" type="ORF">FDP41_007958</name>
</gene>
<feature type="compositionally biased region" description="Polar residues" evidence="6">
    <location>
        <begin position="640"/>
        <end position="649"/>
    </location>
</feature>
<keyword evidence="9" id="KW-1185">Reference proteome</keyword>
<feature type="region of interest" description="Disordered" evidence="6">
    <location>
        <begin position="220"/>
        <end position="330"/>
    </location>
</feature>
<dbReference type="PANTHER" id="PTHR48039">
    <property type="entry name" value="RNA-BINDING MOTIF PROTEIN 14B"/>
    <property type="match status" value="1"/>
</dbReference>
<dbReference type="GeneID" id="68115176"/>
<feature type="compositionally biased region" description="Acidic residues" evidence="6">
    <location>
        <begin position="227"/>
        <end position="243"/>
    </location>
</feature>
<accession>A0A6A5C0S3</accession>
<dbReference type="PANTHER" id="PTHR48039:SF5">
    <property type="entry name" value="RNA-BINDING PROTEIN 28"/>
    <property type="match status" value="1"/>
</dbReference>
<dbReference type="CDD" id="cd00590">
    <property type="entry name" value="RRM_SF"/>
    <property type="match status" value="2"/>
</dbReference>
<feature type="compositionally biased region" description="Basic and acidic residues" evidence="6">
    <location>
        <begin position="244"/>
        <end position="257"/>
    </location>
</feature>
<dbReference type="InterPro" id="IPR051945">
    <property type="entry name" value="RRM_MRD1_RNA_proc_ribogen"/>
</dbReference>
<dbReference type="VEuPathDB" id="AmoebaDB:FDP41_007958"/>
<dbReference type="RefSeq" id="XP_044568756.1">
    <property type="nucleotide sequence ID" value="XM_044711759.1"/>
</dbReference>
<dbReference type="AlphaFoldDB" id="A0A6A5C0S3"/>
<keyword evidence="2" id="KW-0677">Repeat</keyword>
<evidence type="ECO:0000313" key="9">
    <source>
        <dbReference type="Proteomes" id="UP000444721"/>
    </source>
</evidence>
<feature type="domain" description="RRM" evidence="7">
    <location>
        <begin position="114"/>
        <end position="200"/>
    </location>
</feature>
<dbReference type="InterPro" id="IPR000504">
    <property type="entry name" value="RRM_dom"/>
</dbReference>
<dbReference type="OrthoDB" id="267048at2759"/>
<dbReference type="SMART" id="SM00360">
    <property type="entry name" value="RRM"/>
    <property type="match status" value="4"/>
</dbReference>
<feature type="compositionally biased region" description="Basic and acidic residues" evidence="6">
    <location>
        <begin position="650"/>
        <end position="665"/>
    </location>
</feature>
<evidence type="ECO:0000313" key="8">
    <source>
        <dbReference type="EMBL" id="KAF0984043.1"/>
    </source>
</evidence>
<dbReference type="Proteomes" id="UP000444721">
    <property type="component" value="Unassembled WGS sequence"/>
</dbReference>
<comment type="subcellular location">
    <subcellularLocation>
        <location evidence="1">Nucleus</location>
    </subcellularLocation>
</comment>
<feature type="domain" description="RRM" evidence="7">
    <location>
        <begin position="338"/>
        <end position="450"/>
    </location>
</feature>